<sequence length="414" mass="44827">MLRRVAPCIALVFGALCACLTTQAMAAPGGNLLANPGFETTLSQHPWMPTAWDTSAAPMPTVFFGRDTTAAHGGRYSVSVANVSTLTPLWHNWSQTVVVGPEMANQDVVFSVWTRSNGVQGRGYVLLQAYRDSVGKMARLWKTPRDSSLARLGLTTTTDPYLYLGAKREYFSDTETGWVRREVRVFVPPSVNLLIVRCGLFGTGQVMFDDASLTAEKALPPAALPVGVNLLADPGFEGNGDRWEYSLPPYEEMHCDRDTTVAHSGKASIRFMGGLSGMVTTRAGVAQVIGNRGLAGKRLRLSGWVKCDSLKSFAYLKLYCTTLTQDEHVGAPRQLGETTPWTRLELEMDVPKDAYQVWAWLLYNAPADGRVYFDDATLEVVGPAKGTATPAAPTRVPAKKAAAVKPKPGAAGKP</sequence>
<proteinExistence type="predicted"/>
<reference evidence="3 4" key="1">
    <citation type="journal article" date="2019" name="Nat. Microbiol.">
        <title>Mediterranean grassland soil C-N compound turnover is dependent on rainfall and depth, and is mediated by genomically divergent microorganisms.</title>
        <authorList>
            <person name="Diamond S."/>
            <person name="Andeer P.F."/>
            <person name="Li Z."/>
            <person name="Crits-Christoph A."/>
            <person name="Burstein D."/>
            <person name="Anantharaman K."/>
            <person name="Lane K.R."/>
            <person name="Thomas B.C."/>
            <person name="Pan C."/>
            <person name="Northen T.R."/>
            <person name="Banfield J.F."/>
        </authorList>
    </citation>
    <scope>NUCLEOTIDE SEQUENCE [LARGE SCALE GENOMIC DNA]</scope>
    <source>
        <strain evidence="3">WS_11</strain>
    </source>
</reference>
<evidence type="ECO:0000256" key="2">
    <source>
        <dbReference type="SAM" id="SignalP"/>
    </source>
</evidence>
<comment type="caution">
    <text evidence="3">The sequence shown here is derived from an EMBL/GenBank/DDBJ whole genome shotgun (WGS) entry which is preliminary data.</text>
</comment>
<name>A0A538UAP8_UNCEI</name>
<evidence type="ECO:0000256" key="1">
    <source>
        <dbReference type="SAM" id="MobiDB-lite"/>
    </source>
</evidence>
<keyword evidence="2" id="KW-0732">Signal</keyword>
<feature type="region of interest" description="Disordered" evidence="1">
    <location>
        <begin position="385"/>
        <end position="414"/>
    </location>
</feature>
<gene>
    <name evidence="3" type="ORF">E6K81_06440</name>
</gene>
<dbReference type="SUPFAM" id="SSF49785">
    <property type="entry name" value="Galactose-binding domain-like"/>
    <property type="match status" value="1"/>
</dbReference>
<dbReference type="InterPro" id="IPR008979">
    <property type="entry name" value="Galactose-bd-like_sf"/>
</dbReference>
<dbReference type="Gene3D" id="2.60.120.260">
    <property type="entry name" value="Galactose-binding domain-like"/>
    <property type="match status" value="2"/>
</dbReference>
<protein>
    <recommendedName>
        <fullName evidence="5">CBM-cenC domain-containing protein</fullName>
    </recommendedName>
</protein>
<evidence type="ECO:0000313" key="3">
    <source>
        <dbReference type="EMBL" id="TMQ72789.1"/>
    </source>
</evidence>
<evidence type="ECO:0008006" key="5">
    <source>
        <dbReference type="Google" id="ProtNLM"/>
    </source>
</evidence>
<organism evidence="3 4">
    <name type="scientific">Eiseniibacteriota bacterium</name>
    <dbReference type="NCBI Taxonomy" id="2212470"/>
    <lineage>
        <taxon>Bacteria</taxon>
        <taxon>Candidatus Eiseniibacteriota</taxon>
    </lineage>
</organism>
<dbReference type="PROSITE" id="PS51257">
    <property type="entry name" value="PROKAR_LIPOPROTEIN"/>
    <property type="match status" value="1"/>
</dbReference>
<dbReference type="Proteomes" id="UP000319771">
    <property type="component" value="Unassembled WGS sequence"/>
</dbReference>
<evidence type="ECO:0000313" key="4">
    <source>
        <dbReference type="Proteomes" id="UP000319771"/>
    </source>
</evidence>
<feature type="chain" id="PRO_5021789470" description="CBM-cenC domain-containing protein" evidence="2">
    <location>
        <begin position="27"/>
        <end position="414"/>
    </location>
</feature>
<accession>A0A538UAP8</accession>
<dbReference type="AlphaFoldDB" id="A0A538UAP8"/>
<dbReference type="EMBL" id="VBPB01000092">
    <property type="protein sequence ID" value="TMQ72789.1"/>
    <property type="molecule type" value="Genomic_DNA"/>
</dbReference>
<feature type="signal peptide" evidence="2">
    <location>
        <begin position="1"/>
        <end position="26"/>
    </location>
</feature>